<sequence length="126" mass="14203">MVNRKSNAAVKVQTTMLDQAASLLGDLPEKPDSTISLRQAIEMLQSDLRDSLDKGYDYDELAQILAEQDIDISPSTLKRYLAMSQKDPSQPRRRRRSRKAHAEDSDGSDARANAQESERELERARA</sequence>
<reference evidence="2" key="1">
    <citation type="submission" date="2019-12" db="EMBL/GenBank/DDBJ databases">
        <title>High-Quality draft genome sequences of three cyanobacteria isolated from the limestone walls of the Old Cathedral of Coimbra.</title>
        <authorList>
            <person name="Tiago I."/>
            <person name="Soares F."/>
            <person name="Portugal A."/>
        </authorList>
    </citation>
    <scope>NUCLEOTIDE SEQUENCE</scope>
    <source>
        <strain evidence="2">A</strain>
    </source>
</reference>
<evidence type="ECO:0000256" key="1">
    <source>
        <dbReference type="SAM" id="MobiDB-lite"/>
    </source>
</evidence>
<evidence type="ECO:0000313" key="3">
    <source>
        <dbReference type="Proteomes" id="UP000646053"/>
    </source>
</evidence>
<name>A0A8J7Z0W8_9CYAN</name>
<evidence type="ECO:0008006" key="4">
    <source>
        <dbReference type="Google" id="ProtNLM"/>
    </source>
</evidence>
<feature type="compositionally biased region" description="Basic and acidic residues" evidence="1">
    <location>
        <begin position="116"/>
        <end position="126"/>
    </location>
</feature>
<gene>
    <name evidence="2" type="ORF">GS601_12265</name>
</gene>
<dbReference type="Proteomes" id="UP000646053">
    <property type="component" value="Unassembled WGS sequence"/>
</dbReference>
<proteinExistence type="predicted"/>
<feature type="region of interest" description="Disordered" evidence="1">
    <location>
        <begin position="81"/>
        <end position="126"/>
    </location>
</feature>
<keyword evidence="3" id="KW-1185">Reference proteome</keyword>
<organism evidence="2 3">
    <name type="scientific">Myxacorys almedinensis A</name>
    <dbReference type="NCBI Taxonomy" id="2690445"/>
    <lineage>
        <taxon>Bacteria</taxon>
        <taxon>Bacillati</taxon>
        <taxon>Cyanobacteriota</taxon>
        <taxon>Cyanophyceae</taxon>
        <taxon>Leptolyngbyales</taxon>
        <taxon>Leptolyngbyaceae</taxon>
        <taxon>Myxacorys</taxon>
        <taxon>Myxacorys almedinensis</taxon>
    </lineage>
</organism>
<accession>A0A8J7Z0W8</accession>
<dbReference type="RefSeq" id="WP_238393238.1">
    <property type="nucleotide sequence ID" value="NZ_WVIE01000012.1"/>
</dbReference>
<protein>
    <recommendedName>
        <fullName evidence="4">Mobilization protein MobC</fullName>
    </recommendedName>
</protein>
<evidence type="ECO:0000313" key="2">
    <source>
        <dbReference type="EMBL" id="NDJ18052.1"/>
    </source>
</evidence>
<dbReference type="EMBL" id="WVIE01000012">
    <property type="protein sequence ID" value="NDJ18052.1"/>
    <property type="molecule type" value="Genomic_DNA"/>
</dbReference>
<comment type="caution">
    <text evidence="2">The sequence shown here is derived from an EMBL/GenBank/DDBJ whole genome shotgun (WGS) entry which is preliminary data.</text>
</comment>
<dbReference type="AlphaFoldDB" id="A0A8J7Z0W8"/>